<evidence type="ECO:0000313" key="7">
    <source>
        <dbReference type="Proteomes" id="UP000534306"/>
    </source>
</evidence>
<sequence length="237" mass="25966">MTTKQLASLATDTLADRAYQAIREAIVGGELRAGEKVTERGLAEQLSVSPTPVREAIRRLEQDGLLERTGPRSVKVSTIGNKAVEDLAEVHAALRGMAARFAARHVTAEQLDRLESTLGEADDLLIVIAQRRSDGLPIEKHIYQLFAVVDRFNDLVTACAGNPVLERLLEQTRVFSQPEARDLRWERIARGEEFGLTRWPNHRALLDALRAGDPARAESVALADVGEAIADLLHGAP</sequence>
<dbReference type="InterPro" id="IPR036390">
    <property type="entry name" value="WH_DNA-bd_sf"/>
</dbReference>
<protein>
    <submittedName>
        <fullName evidence="5 6">GntR family transcriptional regulator</fullName>
    </submittedName>
</protein>
<reference evidence="5 8" key="2">
    <citation type="submission" date="2020-08" db="EMBL/GenBank/DDBJ databases">
        <title>Sequencing the genomes of 1000 actinobacteria strains.</title>
        <authorList>
            <person name="Klenk H.-P."/>
        </authorList>
    </citation>
    <scope>NUCLEOTIDE SEQUENCE [LARGE SCALE GENOMIC DNA]</scope>
    <source>
        <strain evidence="5 8">DSM 15626</strain>
    </source>
</reference>
<dbReference type="Gene3D" id="1.10.10.10">
    <property type="entry name" value="Winged helix-like DNA-binding domain superfamily/Winged helix DNA-binding domain"/>
    <property type="match status" value="1"/>
</dbReference>
<name>A0A7Y4L774_9ACTN</name>
<feature type="domain" description="HTH gntR-type" evidence="4">
    <location>
        <begin position="12"/>
        <end position="79"/>
    </location>
</feature>
<dbReference type="SUPFAM" id="SSF48008">
    <property type="entry name" value="GntR ligand-binding domain-like"/>
    <property type="match status" value="1"/>
</dbReference>
<dbReference type="Gene3D" id="1.20.120.530">
    <property type="entry name" value="GntR ligand-binding domain-like"/>
    <property type="match status" value="1"/>
</dbReference>
<evidence type="ECO:0000259" key="4">
    <source>
        <dbReference type="PROSITE" id="PS50949"/>
    </source>
</evidence>
<dbReference type="InterPro" id="IPR011711">
    <property type="entry name" value="GntR_C"/>
</dbReference>
<dbReference type="Proteomes" id="UP000534306">
    <property type="component" value="Unassembled WGS sequence"/>
</dbReference>
<dbReference type="SMART" id="SM00895">
    <property type="entry name" value="FCD"/>
    <property type="match status" value="1"/>
</dbReference>
<dbReference type="Proteomes" id="UP000553957">
    <property type="component" value="Unassembled WGS sequence"/>
</dbReference>
<dbReference type="SMART" id="SM00345">
    <property type="entry name" value="HTH_GNTR"/>
    <property type="match status" value="1"/>
</dbReference>
<dbReference type="EMBL" id="JABJRC010000014">
    <property type="protein sequence ID" value="NOL45653.1"/>
    <property type="molecule type" value="Genomic_DNA"/>
</dbReference>
<dbReference type="AlphaFoldDB" id="A0A7Y4L774"/>
<dbReference type="GO" id="GO:0003700">
    <property type="term" value="F:DNA-binding transcription factor activity"/>
    <property type="evidence" value="ECO:0007669"/>
    <property type="project" value="InterPro"/>
</dbReference>
<dbReference type="InterPro" id="IPR008920">
    <property type="entry name" value="TF_FadR/GntR_C"/>
</dbReference>
<accession>A0A7Y4L774</accession>
<dbReference type="Pfam" id="PF07729">
    <property type="entry name" value="FCD"/>
    <property type="match status" value="1"/>
</dbReference>
<evidence type="ECO:0000256" key="1">
    <source>
        <dbReference type="ARBA" id="ARBA00023015"/>
    </source>
</evidence>
<evidence type="ECO:0000256" key="2">
    <source>
        <dbReference type="ARBA" id="ARBA00023125"/>
    </source>
</evidence>
<dbReference type="PROSITE" id="PS50949">
    <property type="entry name" value="HTH_GNTR"/>
    <property type="match status" value="1"/>
</dbReference>
<keyword evidence="7" id="KW-1185">Reference proteome</keyword>
<keyword evidence="2 5" id="KW-0238">DNA-binding</keyword>
<dbReference type="InterPro" id="IPR036388">
    <property type="entry name" value="WH-like_DNA-bd_sf"/>
</dbReference>
<dbReference type="PANTHER" id="PTHR43537:SF24">
    <property type="entry name" value="GLUCONATE OPERON TRANSCRIPTIONAL REPRESSOR"/>
    <property type="match status" value="1"/>
</dbReference>
<evidence type="ECO:0000256" key="3">
    <source>
        <dbReference type="ARBA" id="ARBA00023163"/>
    </source>
</evidence>
<dbReference type="EMBL" id="JACHKF010000001">
    <property type="protein sequence ID" value="MBB6568887.1"/>
    <property type="molecule type" value="Genomic_DNA"/>
</dbReference>
<evidence type="ECO:0000313" key="8">
    <source>
        <dbReference type="Proteomes" id="UP000553957"/>
    </source>
</evidence>
<dbReference type="Pfam" id="PF00392">
    <property type="entry name" value="GntR"/>
    <property type="match status" value="1"/>
</dbReference>
<dbReference type="CDD" id="cd07377">
    <property type="entry name" value="WHTH_GntR"/>
    <property type="match status" value="1"/>
</dbReference>
<gene>
    <name evidence="5" type="ORF">HNR71_004524</name>
    <name evidence="6" type="ORF">HPO96_35965</name>
</gene>
<dbReference type="InterPro" id="IPR000524">
    <property type="entry name" value="Tscrpt_reg_HTH_GntR"/>
</dbReference>
<keyword evidence="3" id="KW-0804">Transcription</keyword>
<dbReference type="PANTHER" id="PTHR43537">
    <property type="entry name" value="TRANSCRIPTIONAL REGULATOR, GNTR FAMILY"/>
    <property type="match status" value="1"/>
</dbReference>
<dbReference type="GO" id="GO:0003677">
    <property type="term" value="F:DNA binding"/>
    <property type="evidence" value="ECO:0007669"/>
    <property type="project" value="UniProtKB-KW"/>
</dbReference>
<evidence type="ECO:0000313" key="5">
    <source>
        <dbReference type="EMBL" id="MBB6568887.1"/>
    </source>
</evidence>
<reference evidence="6 7" key="1">
    <citation type="submission" date="2020-05" db="EMBL/GenBank/DDBJ databases">
        <title>Genome sequence of Kribbella sandramycini ATCC 39419.</title>
        <authorList>
            <person name="Maclea K.S."/>
            <person name="Fair J.L."/>
        </authorList>
    </citation>
    <scope>NUCLEOTIDE SEQUENCE [LARGE SCALE GENOMIC DNA]</scope>
    <source>
        <strain evidence="6 7">ATCC 39419</strain>
    </source>
</reference>
<keyword evidence="1" id="KW-0805">Transcription regulation</keyword>
<comment type="caution">
    <text evidence="6">The sequence shown here is derived from an EMBL/GenBank/DDBJ whole genome shotgun (WGS) entry which is preliminary data.</text>
</comment>
<organism evidence="6 7">
    <name type="scientific">Kribbella sandramycini</name>
    <dbReference type="NCBI Taxonomy" id="60450"/>
    <lineage>
        <taxon>Bacteria</taxon>
        <taxon>Bacillati</taxon>
        <taxon>Actinomycetota</taxon>
        <taxon>Actinomycetes</taxon>
        <taxon>Propionibacteriales</taxon>
        <taxon>Kribbellaceae</taxon>
        <taxon>Kribbella</taxon>
    </lineage>
</organism>
<dbReference type="SUPFAM" id="SSF46785">
    <property type="entry name" value="Winged helix' DNA-binding domain"/>
    <property type="match status" value="1"/>
</dbReference>
<evidence type="ECO:0000313" key="6">
    <source>
        <dbReference type="EMBL" id="NOL45653.1"/>
    </source>
</evidence>
<dbReference type="RefSeq" id="WP_171678941.1">
    <property type="nucleotide sequence ID" value="NZ_BAAAGT010000019.1"/>
</dbReference>
<proteinExistence type="predicted"/>